<protein>
    <submittedName>
        <fullName evidence="1">Uncharacterized protein</fullName>
    </submittedName>
</protein>
<name>A0A2U3PWW6_9BRAD</name>
<proteinExistence type="predicted"/>
<dbReference type="EMBL" id="LS398110">
    <property type="protein sequence ID" value="SPP93661.1"/>
    <property type="molecule type" value="Genomic_DNA"/>
</dbReference>
<dbReference type="Proteomes" id="UP000246085">
    <property type="component" value="Chromosome BRAD3257"/>
</dbReference>
<evidence type="ECO:0000313" key="1">
    <source>
        <dbReference type="EMBL" id="SPP93661.1"/>
    </source>
</evidence>
<organism evidence="1 2">
    <name type="scientific">Bradyrhizobium vignae</name>
    <dbReference type="NCBI Taxonomy" id="1549949"/>
    <lineage>
        <taxon>Bacteria</taxon>
        <taxon>Pseudomonadati</taxon>
        <taxon>Pseudomonadota</taxon>
        <taxon>Alphaproteobacteria</taxon>
        <taxon>Hyphomicrobiales</taxon>
        <taxon>Nitrobacteraceae</taxon>
        <taxon>Bradyrhizobium</taxon>
    </lineage>
</organism>
<reference evidence="1 2" key="1">
    <citation type="submission" date="2018-03" db="EMBL/GenBank/DDBJ databases">
        <authorList>
            <person name="Gully D."/>
        </authorList>
    </citation>
    <scope>NUCLEOTIDE SEQUENCE [LARGE SCALE GENOMIC DNA]</scope>
    <source>
        <strain evidence="1">ORS3257</strain>
    </source>
</reference>
<sequence>MVGYALRLRVFNHRTRERLTHPTNAAPIASIAAPLHSRPARGARPC</sequence>
<gene>
    <name evidence="1" type="ORF">BRAD3257_2592</name>
</gene>
<accession>A0A2U3PWW6</accession>
<dbReference type="KEGG" id="bvz:BRAD3257_2592"/>
<evidence type="ECO:0000313" key="2">
    <source>
        <dbReference type="Proteomes" id="UP000246085"/>
    </source>
</evidence>
<dbReference type="AlphaFoldDB" id="A0A2U3PWW6"/>